<name>A0A1N7H6Y7_9RHOB</name>
<gene>
    <name evidence="1" type="ORF">SAMN05421666_2603</name>
</gene>
<dbReference type="EMBL" id="FTNV01000002">
    <property type="protein sequence ID" value="SIS20619.1"/>
    <property type="molecule type" value="Genomic_DNA"/>
</dbReference>
<dbReference type="OrthoDB" id="9953940at2"/>
<dbReference type="Proteomes" id="UP000186019">
    <property type="component" value="Unassembled WGS sequence"/>
</dbReference>
<evidence type="ECO:0000313" key="2">
    <source>
        <dbReference type="Proteomes" id="UP000186019"/>
    </source>
</evidence>
<reference evidence="1 2" key="1">
    <citation type="submission" date="2017-01" db="EMBL/GenBank/DDBJ databases">
        <authorList>
            <person name="Mah S.A."/>
            <person name="Swanson W.J."/>
            <person name="Moy G.W."/>
            <person name="Vacquier V.D."/>
        </authorList>
    </citation>
    <scope>NUCLEOTIDE SEQUENCE [LARGE SCALE GENOMIC DNA]</scope>
    <source>
        <strain evidence="1 2">DSM 29590</strain>
    </source>
</reference>
<sequence length="77" mass="8755">MKRRAAECVRTVQERLAKLRALRLVIREAPDKLRRDAAIISYSRTLDSLVEDLGAIEEMGLFDICLRRLGQGAVSRD</sequence>
<proteinExistence type="predicted"/>
<dbReference type="STRING" id="573024.SAMN05216208_2716"/>
<dbReference type="RefSeq" id="WP_076534611.1">
    <property type="nucleotide sequence ID" value="NZ_FOAC01000003.1"/>
</dbReference>
<dbReference type="AlphaFoldDB" id="A0A1N7H6Y7"/>
<accession>A0A1N7H6Y7</accession>
<evidence type="ECO:0000313" key="1">
    <source>
        <dbReference type="EMBL" id="SIS20619.1"/>
    </source>
</evidence>
<keyword evidence="2" id="KW-1185">Reference proteome</keyword>
<organism evidence="1 2">
    <name type="scientific">Roseovarius nanhaiticus</name>
    <dbReference type="NCBI Taxonomy" id="573024"/>
    <lineage>
        <taxon>Bacteria</taxon>
        <taxon>Pseudomonadati</taxon>
        <taxon>Pseudomonadota</taxon>
        <taxon>Alphaproteobacteria</taxon>
        <taxon>Rhodobacterales</taxon>
        <taxon>Roseobacteraceae</taxon>
        <taxon>Roseovarius</taxon>
    </lineage>
</organism>
<protein>
    <submittedName>
        <fullName evidence="1">Uncharacterized protein</fullName>
    </submittedName>
</protein>